<protein>
    <submittedName>
        <fullName evidence="2">Uncharacterized protein</fullName>
    </submittedName>
</protein>
<gene>
    <name evidence="2" type="ORF">S12H4_03824</name>
</gene>
<dbReference type="EMBL" id="BARW01001119">
    <property type="protein sequence ID" value="GAI72240.1"/>
    <property type="molecule type" value="Genomic_DNA"/>
</dbReference>
<evidence type="ECO:0000313" key="2">
    <source>
        <dbReference type="EMBL" id="GAI72240.1"/>
    </source>
</evidence>
<evidence type="ECO:0000256" key="1">
    <source>
        <dbReference type="SAM" id="Phobius"/>
    </source>
</evidence>
<dbReference type="AlphaFoldDB" id="X1S9Y0"/>
<feature type="non-terminal residue" evidence="2">
    <location>
        <position position="82"/>
    </location>
</feature>
<keyword evidence="1" id="KW-0812">Transmembrane</keyword>
<comment type="caution">
    <text evidence="2">The sequence shown here is derived from an EMBL/GenBank/DDBJ whole genome shotgun (WGS) entry which is preliminary data.</text>
</comment>
<sequence>MKNLSLESSSYNEHFIKEILSIFDFVSSILLIITGLVLLYFTPFLGSLIRTIASGVGYGSAKLFYFFVADFEFFSTLGVLFT</sequence>
<feature type="transmembrane region" description="Helical" evidence="1">
    <location>
        <begin position="20"/>
        <end position="42"/>
    </location>
</feature>
<proteinExistence type="predicted"/>
<keyword evidence="1" id="KW-0472">Membrane</keyword>
<keyword evidence="1" id="KW-1133">Transmembrane helix</keyword>
<accession>X1S9Y0</accession>
<name>X1S9Y0_9ZZZZ</name>
<organism evidence="2">
    <name type="scientific">marine sediment metagenome</name>
    <dbReference type="NCBI Taxonomy" id="412755"/>
    <lineage>
        <taxon>unclassified sequences</taxon>
        <taxon>metagenomes</taxon>
        <taxon>ecological metagenomes</taxon>
    </lineage>
</organism>
<reference evidence="2" key="1">
    <citation type="journal article" date="2014" name="Front. Microbiol.">
        <title>High frequency of phylogenetically diverse reductive dehalogenase-homologous genes in deep subseafloor sedimentary metagenomes.</title>
        <authorList>
            <person name="Kawai M."/>
            <person name="Futagami T."/>
            <person name="Toyoda A."/>
            <person name="Takaki Y."/>
            <person name="Nishi S."/>
            <person name="Hori S."/>
            <person name="Arai W."/>
            <person name="Tsubouchi T."/>
            <person name="Morono Y."/>
            <person name="Uchiyama I."/>
            <person name="Ito T."/>
            <person name="Fujiyama A."/>
            <person name="Inagaki F."/>
            <person name="Takami H."/>
        </authorList>
    </citation>
    <scope>NUCLEOTIDE SEQUENCE</scope>
    <source>
        <strain evidence="2">Expedition CK06-06</strain>
    </source>
</reference>